<dbReference type="AlphaFoldDB" id="S3D616"/>
<evidence type="ECO:0000259" key="1">
    <source>
        <dbReference type="Pfam" id="PF03070"/>
    </source>
</evidence>
<dbReference type="NCBIfam" id="TIGR04306">
    <property type="entry name" value="salvage_TenA"/>
    <property type="match status" value="1"/>
</dbReference>
<dbReference type="STRING" id="1116229.S3D616"/>
<name>S3D616_GLAL2</name>
<organism evidence="3 4">
    <name type="scientific">Glarea lozoyensis (strain ATCC 20868 / MF5171)</name>
    <dbReference type="NCBI Taxonomy" id="1116229"/>
    <lineage>
        <taxon>Eukaryota</taxon>
        <taxon>Fungi</taxon>
        <taxon>Dikarya</taxon>
        <taxon>Ascomycota</taxon>
        <taxon>Pezizomycotina</taxon>
        <taxon>Leotiomycetes</taxon>
        <taxon>Helotiales</taxon>
        <taxon>Helotiaceae</taxon>
        <taxon>Glarea</taxon>
    </lineage>
</organism>
<dbReference type="GeneID" id="19465968"/>
<dbReference type="Pfam" id="PF03070">
    <property type="entry name" value="TENA_THI-4"/>
    <property type="match status" value="1"/>
</dbReference>
<dbReference type="InterPro" id="IPR013749">
    <property type="entry name" value="PM/HMP-P_kinase-1"/>
</dbReference>
<dbReference type="FunFam" id="3.40.1190.20:FF:000034">
    <property type="entry name" value="Putative hydroxymethylpyrimidine/ phosphomethylpyrimidine kinase 2"/>
    <property type="match status" value="1"/>
</dbReference>
<dbReference type="Pfam" id="PF08543">
    <property type="entry name" value="Phos_pyr_kin"/>
    <property type="match status" value="1"/>
</dbReference>
<dbReference type="NCBIfam" id="TIGR00097">
    <property type="entry name" value="HMP-P_kinase"/>
    <property type="match status" value="1"/>
</dbReference>
<dbReference type="InterPro" id="IPR004399">
    <property type="entry name" value="HMP/HMP-P_kinase_dom"/>
</dbReference>
<dbReference type="OrthoDB" id="10028886at2759"/>
<dbReference type="KEGG" id="glz:GLAREA_06915"/>
<dbReference type="OMA" id="FWEMFPY"/>
<dbReference type="RefSeq" id="XP_008079054.1">
    <property type="nucleotide sequence ID" value="XM_008080863.1"/>
</dbReference>
<dbReference type="PANTHER" id="PTHR20858:SF17">
    <property type="entry name" value="HYDROXYMETHYLPYRIMIDINE_PHOSPHOMETHYLPYRIMIDINE KINASE THI20-RELATED"/>
    <property type="match status" value="1"/>
</dbReference>
<dbReference type="EMBL" id="KE145357">
    <property type="protein sequence ID" value="EPE33902.1"/>
    <property type="molecule type" value="Genomic_DNA"/>
</dbReference>
<sequence length="523" mass="57027">MAKGRILVIAGSDSSGGAGLEADQKVIAAHGCYAMTATTALTAQNTLGVVDIHYTPSDFVGKLIDLCIEDIGVDVVKTGMLASAETINVVANALQKHNVKTLVIDPVMVSTSGSQLLPQKAVCELRSKLLPRATILTPNVPEAILLLSDAGKEVGEPQNVDDLIQTAKSVQSLGPTYVLLKGGHLPLKKDGTLARTEEEKEIMVDILYGEDQVTRIQSPYQQSKNTHGTGCSLASAIASNLASGLPMIQSVKSACRYVEAGIKTAVDLGQGSGPINHFHSTYMLPFAPGRFVEYLLDRPDVKAAWQEHTEHSFVAGLANGSLPVESFKYYLVQDYLYLIHFARASSLAGYKAKTMEDVAAAARIVSHIHHEMSLHIEYCEGFGMTRKEIENAEESQACTAYTRYMLDIGHSEDWFALQIAMAPCLIGYGHIAQRLYTDPKTKREGNIYWKWIENYVADDFVEAVRVGSGWWHQASLCPSIDNVVDLIERHAVLQSPSRIEELVAIFIHATKMETGFWDMGSGG</sequence>
<keyword evidence="4" id="KW-1185">Reference proteome</keyword>
<dbReference type="FunFam" id="1.20.910.10:FF:000003">
    <property type="entry name" value="Hydroxymethylpyrimidine/phosphomethylpyrimidine kinase THI20"/>
    <property type="match status" value="1"/>
</dbReference>
<accession>S3D616</accession>
<evidence type="ECO:0000313" key="4">
    <source>
        <dbReference type="Proteomes" id="UP000016922"/>
    </source>
</evidence>
<dbReference type="GO" id="GO:0009228">
    <property type="term" value="P:thiamine biosynthetic process"/>
    <property type="evidence" value="ECO:0007669"/>
    <property type="project" value="InterPro"/>
</dbReference>
<dbReference type="eggNOG" id="KOG2598">
    <property type="taxonomic scope" value="Eukaryota"/>
</dbReference>
<dbReference type="Gene3D" id="3.40.1190.20">
    <property type="match status" value="1"/>
</dbReference>
<evidence type="ECO:0000259" key="2">
    <source>
        <dbReference type="Pfam" id="PF08543"/>
    </source>
</evidence>
<proteinExistence type="predicted"/>
<dbReference type="PANTHER" id="PTHR20858">
    <property type="entry name" value="PHOSPHOMETHYLPYRIMIDINE KINASE"/>
    <property type="match status" value="1"/>
</dbReference>
<keyword evidence="3" id="KW-0808">Transferase</keyword>
<dbReference type="InterPro" id="IPR016084">
    <property type="entry name" value="Haem_Oase-like_multi-hlx"/>
</dbReference>
<dbReference type="Gene3D" id="1.20.910.10">
    <property type="entry name" value="Heme oxygenase-like"/>
    <property type="match status" value="1"/>
</dbReference>
<feature type="domain" description="Pyridoxamine kinase/Phosphomethylpyrimidine kinase" evidence="2">
    <location>
        <begin position="13"/>
        <end position="276"/>
    </location>
</feature>
<dbReference type="GO" id="GO:0050334">
    <property type="term" value="F:thiaminase activity"/>
    <property type="evidence" value="ECO:0007669"/>
    <property type="project" value="InterPro"/>
</dbReference>
<reference evidence="3 4" key="1">
    <citation type="journal article" date="2013" name="BMC Genomics">
        <title>Genomics-driven discovery of the pneumocandin biosynthetic gene cluster in the fungus Glarea lozoyensis.</title>
        <authorList>
            <person name="Chen L."/>
            <person name="Yue Q."/>
            <person name="Zhang X."/>
            <person name="Xiang M."/>
            <person name="Wang C."/>
            <person name="Li S."/>
            <person name="Che Y."/>
            <person name="Ortiz-Lopez F.J."/>
            <person name="Bills G.F."/>
            <person name="Liu X."/>
            <person name="An Z."/>
        </authorList>
    </citation>
    <scope>NUCLEOTIDE SEQUENCE [LARGE SCALE GENOMIC DNA]</scope>
    <source>
        <strain evidence="4">ATCC 20868 / MF5171</strain>
    </source>
</reference>
<dbReference type="GO" id="GO:0005829">
    <property type="term" value="C:cytosol"/>
    <property type="evidence" value="ECO:0007669"/>
    <property type="project" value="TreeGrafter"/>
</dbReference>
<feature type="domain" description="Thiaminase-2/PQQC" evidence="1">
    <location>
        <begin position="299"/>
        <end position="465"/>
    </location>
</feature>
<evidence type="ECO:0000313" key="3">
    <source>
        <dbReference type="EMBL" id="EPE33902.1"/>
    </source>
</evidence>
<dbReference type="InterPro" id="IPR004305">
    <property type="entry name" value="Thiaminase-2/PQQC"/>
</dbReference>
<dbReference type="InterPro" id="IPR029056">
    <property type="entry name" value="Ribokinase-like"/>
</dbReference>
<dbReference type="CDD" id="cd01169">
    <property type="entry name" value="HMPP_kinase"/>
    <property type="match status" value="1"/>
</dbReference>
<dbReference type="SUPFAM" id="SSF53613">
    <property type="entry name" value="Ribokinase-like"/>
    <property type="match status" value="1"/>
</dbReference>
<dbReference type="InterPro" id="IPR027574">
    <property type="entry name" value="Thiaminase_II"/>
</dbReference>
<dbReference type="Proteomes" id="UP000016922">
    <property type="component" value="Unassembled WGS sequence"/>
</dbReference>
<dbReference type="GO" id="GO:0008972">
    <property type="term" value="F:phosphomethylpyrimidine kinase activity"/>
    <property type="evidence" value="ECO:0007669"/>
    <property type="project" value="InterPro"/>
</dbReference>
<dbReference type="SUPFAM" id="SSF48613">
    <property type="entry name" value="Heme oxygenase-like"/>
    <property type="match status" value="1"/>
</dbReference>
<protein>
    <submittedName>
        <fullName evidence="3">Ribokinase-like protein</fullName>
    </submittedName>
</protein>
<dbReference type="CDD" id="cd19367">
    <property type="entry name" value="TenA_C_ScTHI20-like"/>
    <property type="match status" value="1"/>
</dbReference>
<dbReference type="HOGENOM" id="CLU_020520_2_1_1"/>
<keyword evidence="3" id="KW-0418">Kinase</keyword>
<gene>
    <name evidence="3" type="ORF">GLAREA_06915</name>
</gene>
<dbReference type="GO" id="GO:0008902">
    <property type="term" value="F:hydroxymethylpyrimidine kinase activity"/>
    <property type="evidence" value="ECO:0007669"/>
    <property type="project" value="TreeGrafter"/>
</dbReference>